<dbReference type="AlphaFoldDB" id="A0A4Q8LP05"/>
<comment type="caution">
    <text evidence="2">The sequence shown here is derived from an EMBL/GenBank/DDBJ whole genome shotgun (WGS) entry which is preliminary data.</text>
</comment>
<name>A0A4Q8LP05_9GAMM</name>
<evidence type="ECO:0000313" key="3">
    <source>
        <dbReference type="Proteomes" id="UP000291286"/>
    </source>
</evidence>
<organism evidence="2 3">
    <name type="scientific">Pseudoxanthomonas winnipegensis</name>
    <dbReference type="NCBI Taxonomy" id="2480810"/>
    <lineage>
        <taxon>Bacteria</taxon>
        <taxon>Pseudomonadati</taxon>
        <taxon>Pseudomonadota</taxon>
        <taxon>Gammaproteobacteria</taxon>
        <taxon>Lysobacterales</taxon>
        <taxon>Lysobacteraceae</taxon>
        <taxon>Pseudoxanthomonas</taxon>
    </lineage>
</organism>
<evidence type="ECO:0000256" key="1">
    <source>
        <dbReference type="SAM" id="SignalP"/>
    </source>
</evidence>
<dbReference type="RefSeq" id="WP_130514977.1">
    <property type="nucleotide sequence ID" value="NZ_SHMA01000001.1"/>
</dbReference>
<dbReference type="Gene3D" id="1.10.390.10">
    <property type="entry name" value="Neutral Protease Domain 2"/>
    <property type="match status" value="1"/>
</dbReference>
<dbReference type="PROSITE" id="PS51257">
    <property type="entry name" value="PROKAR_LIPOPROTEIN"/>
    <property type="match status" value="1"/>
</dbReference>
<dbReference type="EMBL" id="SHMB01000001">
    <property type="protein sequence ID" value="TAA32949.1"/>
    <property type="molecule type" value="Genomic_DNA"/>
</dbReference>
<reference evidence="2 3" key="1">
    <citation type="submission" date="2019-02" db="EMBL/GenBank/DDBJ databases">
        <title>WGS of Pseudoxanthomonas species novum from clinical isolates.</title>
        <authorList>
            <person name="Bernier A.-M."/>
            <person name="Bernard K."/>
            <person name="Vachon A."/>
        </authorList>
    </citation>
    <scope>NUCLEOTIDE SEQUENCE [LARGE SCALE GENOMIC DNA]</scope>
    <source>
        <strain evidence="2 3">NML171202</strain>
    </source>
</reference>
<sequence>MHKRGWASGVGLALAGCAAWALAQAMPTPTAVAPQPVAVAVDGIALAGADAGAVSTPSAPDAWGGPRTGREPTLSDRVVDYRIKVRLDAITHTLDGQERLTWRNRSAVPVRAVYLHLYLNAFRNTGSTFFHEKNDLGLSFRSDVPVRKDGWGWIDMTSVRQGGAAVRQTFVQPDGGPATDMTVVRLDLPQAVAPGQSTTLDIDFAAQLPRVIARTGWFGSFHLVGQWFPKIAVLELPGERGATAPRWNAHEFHLDSEFYADFGSYDVTLDVPSDYRVGATGVLQGAPETFHQRTRYRYVQDDVHDFAWTADKRFATPLRGTWTGPGSPKVAVQVLYAPEYVASAGPALKATQDALTYFSRTLGPYPYRSVTVVIPPYNADEAGGMEYPTFFTAEGYAKVPPGSSTAASLDFVSIHEFGHGYFYGILASNEFEEPMLDEGLNEFWDQRMLRDGHRRYDLLPPWLNRLGVHLPVTDPFEFERLGAQVDDPSDPTGASSWNRLDTSGYVSVYSRTATLMRDLEAELGRPALERAFKDYYATWKFRHPSIADLRESLAVSTGRRALIERAFAQQVYAVNKLDDSLADFTSEPVAPLAGRVVEGGKAVTRGEEETNALADARTAAWHKAHPDAASEAGPFAWRTTVSVRRRGAAVPQTLVVTFADGSTRRFDWDDALPWKRWSFVDPRRAVSAQLDPQQRHFLDAGKLDDGRRIDGDHAAARRWSADVLALLQALQAALVNL</sequence>
<gene>
    <name evidence="2" type="ORF">EA661_01310</name>
</gene>
<proteinExistence type="predicted"/>
<feature type="signal peptide" evidence="1">
    <location>
        <begin position="1"/>
        <end position="23"/>
    </location>
</feature>
<protein>
    <submittedName>
        <fullName evidence="2">M1 family peptidase</fullName>
    </submittedName>
</protein>
<dbReference type="InterPro" id="IPR027268">
    <property type="entry name" value="Peptidase_M4/M1_CTD_sf"/>
</dbReference>
<keyword evidence="1" id="KW-0732">Signal</keyword>
<dbReference type="SUPFAM" id="SSF55486">
    <property type="entry name" value="Metalloproteases ('zincins'), catalytic domain"/>
    <property type="match status" value="1"/>
</dbReference>
<dbReference type="CDD" id="cd09604">
    <property type="entry name" value="M1_APN_like"/>
    <property type="match status" value="1"/>
</dbReference>
<feature type="chain" id="PRO_5020684195" evidence="1">
    <location>
        <begin position="24"/>
        <end position="737"/>
    </location>
</feature>
<evidence type="ECO:0000313" key="2">
    <source>
        <dbReference type="EMBL" id="TAA32949.1"/>
    </source>
</evidence>
<dbReference type="Proteomes" id="UP000291286">
    <property type="component" value="Unassembled WGS sequence"/>
</dbReference>
<accession>A0A4Q8LP05</accession>